<keyword evidence="3" id="KW-1185">Reference proteome</keyword>
<dbReference type="InterPro" id="IPR050180">
    <property type="entry name" value="RNR_Ribonuclease"/>
</dbReference>
<dbReference type="Proteomes" id="UP000222056">
    <property type="component" value="Unassembled WGS sequence"/>
</dbReference>
<gene>
    <name evidence="2" type="ORF">SAMN02745716_0075</name>
</gene>
<dbReference type="GO" id="GO:0005829">
    <property type="term" value="C:cytosol"/>
    <property type="evidence" value="ECO:0007669"/>
    <property type="project" value="TreeGrafter"/>
</dbReference>
<dbReference type="SUPFAM" id="SSF50249">
    <property type="entry name" value="Nucleic acid-binding proteins"/>
    <property type="match status" value="2"/>
</dbReference>
<dbReference type="EMBL" id="FNWJ01000001">
    <property type="protein sequence ID" value="SEH10228.1"/>
    <property type="molecule type" value="Genomic_DNA"/>
</dbReference>
<proteinExistence type="predicted"/>
<dbReference type="Pfam" id="PF00575">
    <property type="entry name" value="S1"/>
    <property type="match status" value="1"/>
</dbReference>
<dbReference type="PANTHER" id="PTHR23355:SF9">
    <property type="entry name" value="DIS3-LIKE EXONUCLEASE 2"/>
    <property type="match status" value="1"/>
</dbReference>
<dbReference type="InterPro" id="IPR012340">
    <property type="entry name" value="NA-bd_OB-fold"/>
</dbReference>
<dbReference type="STRING" id="29539.SAMN02745716_0075"/>
<feature type="domain" description="S1 motif" evidence="1">
    <location>
        <begin position="491"/>
        <end position="572"/>
    </location>
</feature>
<dbReference type="InterPro" id="IPR003029">
    <property type="entry name" value="S1_domain"/>
</dbReference>
<accession>A0A1H6FJA3</accession>
<name>A0A1H6FJA3_THEAL</name>
<sequence length="575" mass="63858">MVGVVKRRGRLLTLEPLFHRGLSAVLTPGGRVRFEPGDVIAAGPGRKGFVAWRRIGRPDSARDVVEALLVERGHARSYPRAAEREARAVARSPHGRAPRVDLRELPTFTIDPAEAKDFDDAISARVEGDGRVRVWVHVADVTAFVRPGGALDEEARRRATSVYAPGTVEPMLPHVLSSGECSLRPGEDRLAVTVELEMDEARVRKARFMRTLIRSDARLTYDQVDRVFAGRERAQEPWAEPLAAARRVARALRDRRRRRGGLEIDSAEPRFEFDAEGRVRAVTRERQTESHWLIEELMVLANEQVAGYLEDHRVPTIYRIHERPDLDAIERLADQLASIDVPTPPLPDRLSPQQAERAAGAISRRVAAYARRSGRGREAFPGLVLRALKQAVYSPRNVGHSGLASSRYCHFTSPIRRYPDIVVHRALLQALGLDDAAHPASELPELAIHCSAREREAMEIERDADDICLAFRLEDIVAESWSQGGHANAGGPCFEGEVVGLIERGAFVRFGPEGFDGFLPLRRLPGWYDLNELGTVLIGRGAGARAIRLGDPLKVAVERVDPPRGHVDLLPAWDL</sequence>
<dbReference type="GO" id="GO:0006402">
    <property type="term" value="P:mRNA catabolic process"/>
    <property type="evidence" value="ECO:0007669"/>
    <property type="project" value="TreeGrafter"/>
</dbReference>
<dbReference type="GO" id="GO:0004540">
    <property type="term" value="F:RNA nuclease activity"/>
    <property type="evidence" value="ECO:0007669"/>
    <property type="project" value="InterPro"/>
</dbReference>
<evidence type="ECO:0000313" key="2">
    <source>
        <dbReference type="EMBL" id="SEH10228.1"/>
    </source>
</evidence>
<reference evidence="3" key="1">
    <citation type="submission" date="2016-10" db="EMBL/GenBank/DDBJ databases">
        <authorList>
            <person name="Varghese N."/>
            <person name="Submissions S."/>
        </authorList>
    </citation>
    <scope>NUCLEOTIDE SEQUENCE [LARGE SCALE GENOMIC DNA]</scope>
    <source>
        <strain evidence="3">ATCC 35263</strain>
    </source>
</reference>
<dbReference type="Pfam" id="PF00773">
    <property type="entry name" value="RNB"/>
    <property type="match status" value="1"/>
</dbReference>
<dbReference type="InterPro" id="IPR001900">
    <property type="entry name" value="RNase_II/R"/>
</dbReference>
<dbReference type="PANTHER" id="PTHR23355">
    <property type="entry name" value="RIBONUCLEASE"/>
    <property type="match status" value="1"/>
</dbReference>
<evidence type="ECO:0000313" key="3">
    <source>
        <dbReference type="Proteomes" id="UP000222056"/>
    </source>
</evidence>
<evidence type="ECO:0000259" key="1">
    <source>
        <dbReference type="PROSITE" id="PS50126"/>
    </source>
</evidence>
<dbReference type="PROSITE" id="PS50126">
    <property type="entry name" value="S1"/>
    <property type="match status" value="1"/>
</dbReference>
<dbReference type="AlphaFoldDB" id="A0A1H6FJA3"/>
<dbReference type="SMART" id="SM00955">
    <property type="entry name" value="RNB"/>
    <property type="match status" value="1"/>
</dbReference>
<dbReference type="GO" id="GO:0003723">
    <property type="term" value="F:RNA binding"/>
    <property type="evidence" value="ECO:0007669"/>
    <property type="project" value="InterPro"/>
</dbReference>
<dbReference type="Gene3D" id="2.40.50.140">
    <property type="entry name" value="Nucleic acid-binding proteins"/>
    <property type="match status" value="1"/>
</dbReference>
<organism evidence="2 3">
    <name type="scientific">Thermoleophilum album</name>
    <dbReference type="NCBI Taxonomy" id="29539"/>
    <lineage>
        <taxon>Bacteria</taxon>
        <taxon>Bacillati</taxon>
        <taxon>Actinomycetota</taxon>
        <taxon>Thermoleophilia</taxon>
        <taxon>Thermoleophilales</taxon>
        <taxon>Thermoleophilaceae</taxon>
        <taxon>Thermoleophilum</taxon>
    </lineage>
</organism>
<protein>
    <submittedName>
        <fullName evidence="2">Ribonuclease R</fullName>
    </submittedName>
</protein>